<reference evidence="2" key="1">
    <citation type="journal article" date="2023" name="Mol. Biol. Evol.">
        <title>Third-Generation Sequencing Reveals the Adaptive Role of the Epigenome in Three Deep-Sea Polychaetes.</title>
        <authorList>
            <person name="Perez M."/>
            <person name="Aroh O."/>
            <person name="Sun Y."/>
            <person name="Lan Y."/>
            <person name="Juniper S.K."/>
            <person name="Young C.R."/>
            <person name="Angers B."/>
            <person name="Qian P.Y."/>
        </authorList>
    </citation>
    <scope>NUCLEOTIDE SEQUENCE</scope>
    <source>
        <strain evidence="2">R07B-5</strain>
    </source>
</reference>
<accession>A0AAD9NHB1</accession>
<evidence type="ECO:0000313" key="2">
    <source>
        <dbReference type="EMBL" id="KAK2170050.1"/>
    </source>
</evidence>
<evidence type="ECO:0000313" key="3">
    <source>
        <dbReference type="Proteomes" id="UP001209878"/>
    </source>
</evidence>
<dbReference type="EMBL" id="JAODUO010001164">
    <property type="protein sequence ID" value="KAK2170050.1"/>
    <property type="molecule type" value="Genomic_DNA"/>
</dbReference>
<protein>
    <submittedName>
        <fullName evidence="2">Uncharacterized protein</fullName>
    </submittedName>
</protein>
<keyword evidence="3" id="KW-1185">Reference proteome</keyword>
<organism evidence="2 3">
    <name type="scientific">Ridgeia piscesae</name>
    <name type="common">Tubeworm</name>
    <dbReference type="NCBI Taxonomy" id="27915"/>
    <lineage>
        <taxon>Eukaryota</taxon>
        <taxon>Metazoa</taxon>
        <taxon>Spiralia</taxon>
        <taxon>Lophotrochozoa</taxon>
        <taxon>Annelida</taxon>
        <taxon>Polychaeta</taxon>
        <taxon>Sedentaria</taxon>
        <taxon>Canalipalpata</taxon>
        <taxon>Sabellida</taxon>
        <taxon>Siboglinidae</taxon>
        <taxon>Ridgeia</taxon>
    </lineage>
</organism>
<dbReference type="Proteomes" id="UP001209878">
    <property type="component" value="Unassembled WGS sequence"/>
</dbReference>
<dbReference type="AlphaFoldDB" id="A0AAD9NHB1"/>
<proteinExistence type="predicted"/>
<feature type="region of interest" description="Disordered" evidence="1">
    <location>
        <begin position="46"/>
        <end position="113"/>
    </location>
</feature>
<sequence length="113" mass="13609">MVIRPNTRGTDLRARQEMLLIENVSEYLVGILNFLQERRWMVKASEREIEDEGRRGEEGGREGRGEERRGEERRGEERRGEEREERRGEERRGEERRGEERRGEERRGEKGRV</sequence>
<name>A0AAD9NHB1_RIDPI</name>
<gene>
    <name evidence="2" type="ORF">NP493_1165g00008</name>
</gene>
<comment type="caution">
    <text evidence="2">The sequence shown here is derived from an EMBL/GenBank/DDBJ whole genome shotgun (WGS) entry which is preliminary data.</text>
</comment>
<evidence type="ECO:0000256" key="1">
    <source>
        <dbReference type="SAM" id="MobiDB-lite"/>
    </source>
</evidence>